<keyword evidence="3" id="KW-1185">Reference proteome</keyword>
<keyword evidence="1" id="KW-1133">Transmembrane helix</keyword>
<organism evidence="2 3">
    <name type="scientific">Xaviernesmea rhizosphaerae</name>
    <dbReference type="NCBI Taxonomy" id="1672749"/>
    <lineage>
        <taxon>Bacteria</taxon>
        <taxon>Pseudomonadati</taxon>
        <taxon>Pseudomonadota</taxon>
        <taxon>Alphaproteobacteria</taxon>
        <taxon>Hyphomicrobiales</taxon>
        <taxon>Rhizobiaceae</taxon>
        <taxon>Rhizobium/Agrobacterium group</taxon>
        <taxon>Xaviernesmea</taxon>
    </lineage>
</organism>
<reference evidence="2 3" key="1">
    <citation type="journal article" date="2017" name="Antonie Van Leeuwenhoek">
        <title>Rhizobium rhizosphaerae sp. nov., a novel species isolated from rice rhizosphere.</title>
        <authorList>
            <person name="Zhao J.J."/>
            <person name="Zhang J."/>
            <person name="Zhang R.J."/>
            <person name="Zhang C.W."/>
            <person name="Yin H.Q."/>
            <person name="Zhang X.X."/>
        </authorList>
    </citation>
    <scope>NUCLEOTIDE SEQUENCE [LARGE SCALE GENOMIC DNA]</scope>
    <source>
        <strain evidence="2 3">RD15</strain>
    </source>
</reference>
<dbReference type="Proteomes" id="UP000192652">
    <property type="component" value="Unassembled WGS sequence"/>
</dbReference>
<protein>
    <recommendedName>
        <fullName evidence="4">DUF3329 domain-containing protein</fullName>
    </recommendedName>
</protein>
<dbReference type="RefSeq" id="WP_081173794.1">
    <property type="nucleotide sequence ID" value="NZ_MSPX01000002.1"/>
</dbReference>
<keyword evidence="1" id="KW-0812">Transmembrane</keyword>
<feature type="transmembrane region" description="Helical" evidence="1">
    <location>
        <begin position="40"/>
        <end position="59"/>
    </location>
</feature>
<dbReference type="EMBL" id="MSPX01000002">
    <property type="protein sequence ID" value="OQP87607.1"/>
    <property type="molecule type" value="Genomic_DNA"/>
</dbReference>
<evidence type="ECO:0000313" key="2">
    <source>
        <dbReference type="EMBL" id="OQP87607.1"/>
    </source>
</evidence>
<sequence length="78" mass="8629">MIKLIDPDHPFYRPLWCRVLIVAVCCAWTGLEFWNGSQAWGTMFLVVASYAFATLILFFKPKPPAAETTAPDGTPPAA</sequence>
<evidence type="ECO:0000313" key="3">
    <source>
        <dbReference type="Proteomes" id="UP000192652"/>
    </source>
</evidence>
<name>A0ABX3PHI3_9HYPH</name>
<proteinExistence type="predicted"/>
<keyword evidence="1" id="KW-0472">Membrane</keyword>
<gene>
    <name evidence="2" type="ORF">BTR14_03300</name>
</gene>
<evidence type="ECO:0008006" key="4">
    <source>
        <dbReference type="Google" id="ProtNLM"/>
    </source>
</evidence>
<evidence type="ECO:0000256" key="1">
    <source>
        <dbReference type="SAM" id="Phobius"/>
    </source>
</evidence>
<accession>A0ABX3PHI3</accession>
<comment type="caution">
    <text evidence="2">The sequence shown here is derived from an EMBL/GenBank/DDBJ whole genome shotgun (WGS) entry which is preliminary data.</text>
</comment>